<proteinExistence type="predicted"/>
<dbReference type="AlphaFoldDB" id="A0AAY5EMU5"/>
<reference evidence="1 2" key="1">
    <citation type="submission" date="2020-05" db="EMBL/GenBank/DDBJ databases">
        <title>Electrophorus electricus (electric eel) genome, fEleEle1, primary haplotype.</title>
        <authorList>
            <person name="Myers G."/>
            <person name="Meyer A."/>
            <person name="Fedrigo O."/>
            <person name="Formenti G."/>
            <person name="Rhie A."/>
            <person name="Tracey A."/>
            <person name="Sims Y."/>
            <person name="Jarvis E.D."/>
        </authorList>
    </citation>
    <scope>NUCLEOTIDE SEQUENCE [LARGE SCALE GENOMIC DNA]</scope>
</reference>
<evidence type="ECO:0000313" key="2">
    <source>
        <dbReference type="Proteomes" id="UP000314983"/>
    </source>
</evidence>
<dbReference type="SUPFAM" id="SSF56436">
    <property type="entry name" value="C-type lectin-like"/>
    <property type="match status" value="1"/>
</dbReference>
<dbReference type="Gene3D" id="3.10.100.10">
    <property type="entry name" value="Mannose-Binding Protein A, subunit A"/>
    <property type="match status" value="1"/>
</dbReference>
<sequence>MTSSREIKEDLQLPVSTATIRRCLCESGLQLDCAAWGSYHSRCYLFSRDTLNWHQARDYCRSQKAMLVKLETEEEWSYRKIGCLCLSQSFTYAEVGLKMLKAVT</sequence>
<dbReference type="InterPro" id="IPR016187">
    <property type="entry name" value="CTDL_fold"/>
</dbReference>
<protein>
    <recommendedName>
        <fullName evidence="3">C-type lectin domain-containing protein</fullName>
    </recommendedName>
</protein>
<name>A0AAY5EMU5_ELEEL</name>
<organism evidence="1 2">
    <name type="scientific">Electrophorus electricus</name>
    <name type="common">Electric eel</name>
    <name type="synonym">Gymnotus electricus</name>
    <dbReference type="NCBI Taxonomy" id="8005"/>
    <lineage>
        <taxon>Eukaryota</taxon>
        <taxon>Metazoa</taxon>
        <taxon>Chordata</taxon>
        <taxon>Craniata</taxon>
        <taxon>Vertebrata</taxon>
        <taxon>Euteleostomi</taxon>
        <taxon>Actinopterygii</taxon>
        <taxon>Neopterygii</taxon>
        <taxon>Teleostei</taxon>
        <taxon>Ostariophysi</taxon>
        <taxon>Gymnotiformes</taxon>
        <taxon>Gymnotoidei</taxon>
        <taxon>Gymnotidae</taxon>
        <taxon>Electrophorus</taxon>
    </lineage>
</organism>
<dbReference type="Ensembl" id="ENSEEET00000060582.1">
    <property type="protein sequence ID" value="ENSEEEP00000057717.1"/>
    <property type="gene ID" value="ENSEEEG00000028754.1"/>
</dbReference>
<dbReference type="Proteomes" id="UP000314983">
    <property type="component" value="Chromosome 6"/>
</dbReference>
<accession>A0AAY5EMU5</accession>
<keyword evidence="2" id="KW-1185">Reference proteome</keyword>
<reference evidence="1" key="3">
    <citation type="submission" date="2025-09" db="UniProtKB">
        <authorList>
            <consortium name="Ensembl"/>
        </authorList>
    </citation>
    <scope>IDENTIFICATION</scope>
</reference>
<dbReference type="GeneTree" id="ENSGT01120000277939"/>
<evidence type="ECO:0000313" key="1">
    <source>
        <dbReference type="Ensembl" id="ENSEEEP00000057717.1"/>
    </source>
</evidence>
<evidence type="ECO:0008006" key="3">
    <source>
        <dbReference type="Google" id="ProtNLM"/>
    </source>
</evidence>
<dbReference type="InterPro" id="IPR016186">
    <property type="entry name" value="C-type_lectin-like/link_sf"/>
</dbReference>
<reference evidence="1" key="2">
    <citation type="submission" date="2025-08" db="UniProtKB">
        <authorList>
            <consortium name="Ensembl"/>
        </authorList>
    </citation>
    <scope>IDENTIFICATION</scope>
</reference>